<dbReference type="PANTHER" id="PTHR43715:SF1">
    <property type="entry name" value="GDP-MANNOSE 4,6 DEHYDRATASE"/>
    <property type="match status" value="1"/>
</dbReference>
<evidence type="ECO:0000256" key="6">
    <source>
        <dbReference type="ARBA" id="ARBA00059383"/>
    </source>
</evidence>
<evidence type="ECO:0000313" key="9">
    <source>
        <dbReference type="EMBL" id="OGY67084.1"/>
    </source>
</evidence>
<dbReference type="STRING" id="1798409.A3I24_02805"/>
<dbReference type="Gene3D" id="3.90.25.10">
    <property type="entry name" value="UDP-galactose 4-epimerase, domain 1"/>
    <property type="match status" value="1"/>
</dbReference>
<organism evidence="9 10">
    <name type="scientific">Candidatus Harrisonbacteria bacterium RIFCSPLOWO2_02_FULL_41_13b</name>
    <dbReference type="NCBI Taxonomy" id="1798409"/>
    <lineage>
        <taxon>Bacteria</taxon>
        <taxon>Candidatus Harrisoniibacteriota</taxon>
    </lineage>
</organism>
<dbReference type="NCBIfam" id="TIGR01472">
    <property type="entry name" value="gmd"/>
    <property type="match status" value="1"/>
</dbReference>
<evidence type="ECO:0000256" key="5">
    <source>
        <dbReference type="ARBA" id="ARBA00023239"/>
    </source>
</evidence>
<evidence type="ECO:0000256" key="1">
    <source>
        <dbReference type="ARBA" id="ARBA00000188"/>
    </source>
</evidence>
<dbReference type="GO" id="GO:0042351">
    <property type="term" value="P:'de novo' GDP-L-fucose biosynthetic process"/>
    <property type="evidence" value="ECO:0007669"/>
    <property type="project" value="TreeGrafter"/>
</dbReference>
<dbReference type="InterPro" id="IPR036291">
    <property type="entry name" value="NAD(P)-bd_dom_sf"/>
</dbReference>
<proteinExistence type="inferred from homology"/>
<comment type="similarity">
    <text evidence="3 7">Belongs to the NAD(P)-dependent epimerase/dehydratase family. GDP-mannose 4,6-dehydratase subfamily.</text>
</comment>
<comment type="caution">
    <text evidence="9">The sequence shown here is derived from an EMBL/GenBank/DDBJ whole genome shotgun (WGS) entry which is preliminary data.</text>
</comment>
<comment type="cofactor">
    <cofactor evidence="2 7">
        <name>NADP(+)</name>
        <dbReference type="ChEBI" id="CHEBI:58349"/>
    </cofactor>
</comment>
<dbReference type="AlphaFoldDB" id="A0A1G1ZR30"/>
<dbReference type="FunFam" id="3.40.50.720:FF:000924">
    <property type="entry name" value="GDP-mannose 4,6 dehydratase"/>
    <property type="match status" value="1"/>
</dbReference>
<evidence type="ECO:0000256" key="2">
    <source>
        <dbReference type="ARBA" id="ARBA00001937"/>
    </source>
</evidence>
<sequence length="332" mass="37655">MKKALITGVTGQDGSYLAELLLSKGYEVHGIIRRASTVNTPRLQDIFQDIHESNLRFRMHYGDLSDASVIRKILYQVAPDEIYNLGAQSHVRVSFDIPEYTANITGLGVLRVLEAIKDYQESTGKKVKFYQASSSEMFGSALSPQNEDTAFLPRSPYGIAKVFGFHTARNFRDAYGIFVVNGILFNHESPRRGETFVTRKITRGVARILVGLDKKIYLGNLDAKRDWGYAPEYMEAAWLMMQQPKPEDYVIGTGESHSVAEFAEAAFKCAGINNWKDYIELDSRYLRPSEIENLVADFSKAKKQLGWEPKTKFASLVKIMVEHDLKEYKIKK</sequence>
<reference evidence="9 10" key="1">
    <citation type="journal article" date="2016" name="Nat. Commun.">
        <title>Thousands of microbial genomes shed light on interconnected biogeochemical processes in an aquifer system.</title>
        <authorList>
            <person name="Anantharaman K."/>
            <person name="Brown C.T."/>
            <person name="Hug L.A."/>
            <person name="Sharon I."/>
            <person name="Castelle C.J."/>
            <person name="Probst A.J."/>
            <person name="Thomas B.C."/>
            <person name="Singh A."/>
            <person name="Wilkins M.J."/>
            <person name="Karaoz U."/>
            <person name="Brodie E.L."/>
            <person name="Williams K.H."/>
            <person name="Hubbard S.S."/>
            <person name="Banfield J.F."/>
        </authorList>
    </citation>
    <scope>NUCLEOTIDE SEQUENCE [LARGE SCALE GENOMIC DNA]</scope>
</reference>
<dbReference type="Gene3D" id="3.40.50.720">
    <property type="entry name" value="NAD(P)-binding Rossmann-like Domain"/>
    <property type="match status" value="1"/>
</dbReference>
<accession>A0A1G1ZR30</accession>
<dbReference type="SUPFAM" id="SSF51735">
    <property type="entry name" value="NAD(P)-binding Rossmann-fold domains"/>
    <property type="match status" value="1"/>
</dbReference>
<keyword evidence="7" id="KW-0521">NADP</keyword>
<dbReference type="CDD" id="cd05260">
    <property type="entry name" value="GDP_MD_SDR_e"/>
    <property type="match status" value="1"/>
</dbReference>
<dbReference type="Pfam" id="PF16363">
    <property type="entry name" value="GDP_Man_Dehyd"/>
    <property type="match status" value="1"/>
</dbReference>
<comment type="caution">
    <text evidence="7">Lacks conserved residue(s) required for the propagation of feature annotation.</text>
</comment>
<dbReference type="EC" id="4.2.1.47" evidence="4 7"/>
<evidence type="ECO:0000256" key="7">
    <source>
        <dbReference type="HAMAP-Rule" id="MF_00955"/>
    </source>
</evidence>
<comment type="catalytic activity">
    <reaction evidence="1 7">
        <text>GDP-alpha-D-mannose = GDP-4-dehydro-alpha-D-rhamnose + H2O</text>
        <dbReference type="Rhea" id="RHEA:23820"/>
        <dbReference type="ChEBI" id="CHEBI:15377"/>
        <dbReference type="ChEBI" id="CHEBI:57527"/>
        <dbReference type="ChEBI" id="CHEBI:57964"/>
        <dbReference type="EC" id="4.2.1.47"/>
    </reaction>
</comment>
<dbReference type="InterPro" id="IPR016040">
    <property type="entry name" value="NAD(P)-bd_dom"/>
</dbReference>
<keyword evidence="5 7" id="KW-0456">Lyase</keyword>
<dbReference type="GO" id="GO:0008446">
    <property type="term" value="F:GDP-mannose 4,6-dehydratase activity"/>
    <property type="evidence" value="ECO:0007669"/>
    <property type="project" value="UniProtKB-UniRule"/>
</dbReference>
<evidence type="ECO:0000313" key="10">
    <source>
        <dbReference type="Proteomes" id="UP000177690"/>
    </source>
</evidence>
<name>A0A1G1ZR30_9BACT</name>
<evidence type="ECO:0000256" key="4">
    <source>
        <dbReference type="ARBA" id="ARBA00011989"/>
    </source>
</evidence>
<dbReference type="PANTHER" id="PTHR43715">
    <property type="entry name" value="GDP-MANNOSE 4,6-DEHYDRATASE"/>
    <property type="match status" value="1"/>
</dbReference>
<evidence type="ECO:0000256" key="3">
    <source>
        <dbReference type="ARBA" id="ARBA00009263"/>
    </source>
</evidence>
<dbReference type="Proteomes" id="UP000177690">
    <property type="component" value="Unassembled WGS sequence"/>
</dbReference>
<dbReference type="InterPro" id="IPR006368">
    <property type="entry name" value="GDP_Man_deHydtase"/>
</dbReference>
<comment type="function">
    <text evidence="6 7">Catalyzes the conversion of GDP-D-mannose to GDP-4-dehydro-6-deoxy-D-mannose.</text>
</comment>
<dbReference type="EMBL" id="MHJL01000030">
    <property type="protein sequence ID" value="OGY67084.1"/>
    <property type="molecule type" value="Genomic_DNA"/>
</dbReference>
<feature type="domain" description="NAD(P)-binding" evidence="8">
    <location>
        <begin position="5"/>
        <end position="320"/>
    </location>
</feature>
<evidence type="ECO:0000259" key="8">
    <source>
        <dbReference type="Pfam" id="PF16363"/>
    </source>
</evidence>
<protein>
    <recommendedName>
        <fullName evidence="4 7">GDP-mannose 4,6-dehydratase</fullName>
        <ecNumber evidence="4 7">4.2.1.47</ecNumber>
    </recommendedName>
    <alternativeName>
        <fullName evidence="7">GDP-D-mannose dehydratase</fullName>
    </alternativeName>
</protein>
<gene>
    <name evidence="7" type="primary">gmd</name>
    <name evidence="9" type="ORF">A3I24_02805</name>
</gene>
<dbReference type="GO" id="GO:0070401">
    <property type="term" value="F:NADP+ binding"/>
    <property type="evidence" value="ECO:0007669"/>
    <property type="project" value="UniProtKB-UniRule"/>
</dbReference>
<dbReference type="HAMAP" id="MF_00955">
    <property type="entry name" value="GDP_Man_dehydratase"/>
    <property type="match status" value="1"/>
</dbReference>